<dbReference type="SMART" id="SM00277">
    <property type="entry name" value="GRAN"/>
    <property type="match status" value="1"/>
</dbReference>
<dbReference type="GO" id="GO:0006508">
    <property type="term" value="P:proteolysis"/>
    <property type="evidence" value="ECO:0007669"/>
    <property type="project" value="UniProtKB-KW"/>
</dbReference>
<keyword evidence="3" id="KW-0378">Hydrolase</keyword>
<dbReference type="SUPFAM" id="SSF57277">
    <property type="entry name" value="Granulin repeat"/>
    <property type="match status" value="1"/>
</dbReference>
<keyword evidence="12" id="KW-1185">Reference proteome</keyword>
<comment type="similarity">
    <text evidence="1">Belongs to the peptidase C1 family.</text>
</comment>
<keyword evidence="5" id="KW-1015">Disulfide bond</keyword>
<protein>
    <submittedName>
        <fullName evidence="11">Uncharacterized protein</fullName>
    </submittedName>
</protein>
<evidence type="ECO:0000256" key="6">
    <source>
        <dbReference type="ARBA" id="ARBA00023180"/>
    </source>
</evidence>
<dbReference type="InterPro" id="IPR000668">
    <property type="entry name" value="Peptidase_C1A_C"/>
</dbReference>
<dbReference type="AlphaFoldDB" id="A0AAD6NUQ7"/>
<feature type="chain" id="PRO_5042100374" evidence="7">
    <location>
        <begin position="22"/>
        <end position="465"/>
    </location>
</feature>
<evidence type="ECO:0000256" key="5">
    <source>
        <dbReference type="ARBA" id="ARBA00023157"/>
    </source>
</evidence>
<accession>A0AAD6NUQ7</accession>
<dbReference type="GO" id="GO:0008234">
    <property type="term" value="F:cysteine-type peptidase activity"/>
    <property type="evidence" value="ECO:0007669"/>
    <property type="project" value="UniProtKB-KW"/>
</dbReference>
<dbReference type="Gene3D" id="2.10.25.160">
    <property type="entry name" value="Granulin"/>
    <property type="match status" value="1"/>
</dbReference>
<dbReference type="FunFam" id="2.10.25.160:FF:000002">
    <property type="entry name" value="Cysteine protease 1"/>
    <property type="match status" value="1"/>
</dbReference>
<reference evidence="11 12" key="1">
    <citation type="journal article" date="2023" name="Int. J. Mol. Sci.">
        <title>De Novo Assembly and Annotation of 11 Diverse Shrub Willow (Salix) Genomes Reveals Novel Gene Organization in Sex-Linked Regions.</title>
        <authorList>
            <person name="Hyden B."/>
            <person name="Feng K."/>
            <person name="Yates T.B."/>
            <person name="Jawdy S."/>
            <person name="Cereghino C."/>
            <person name="Smart L.B."/>
            <person name="Muchero W."/>
        </authorList>
    </citation>
    <scope>NUCLEOTIDE SEQUENCE [LARGE SCALE GENOMIC DNA]</scope>
    <source>
        <tissue evidence="11">Shoot tip</tissue>
    </source>
</reference>
<sequence>MNFLYTFAATLLLSLLSLCSSSDISQLFETWCKEHGKTYTSQEEKSYRLKAFEDNCDFVKKHNEGNSSYTLSLNAFADLTHQEFKSSRLGLSAAPLNLDQRNLEVTGVFGDIPASIDWRKKGAVTNVKDQGSCGACWSFSATGAIEAINKIATGSLVSISEQELVDCDRSFNSGCEGGLMDYAFKFVINNHGIDTEKDYPYRAQDGTCKKEKLKRHAVTIDKYVDVPPNNEKSALTSCGSSARECGYMRQRESISDVFKGDFHWPMLNVFGSCCINCRIWRNSGNSQGVCGINMLASYPVKTSPNPPPPPPGPTRCSFFTRCGAGETCCCASKFFGICISWKCCGLDSAVCCKDRLHCCPHDYPICDADRNMCLKRAGNATRMEAIEGKTSGKLSSREKILNISSWNTVAPSCFLVYISTLYIITELPKKARSTCGMRKEVTRHINLKSSDQKNCFGLSNATSSS</sequence>
<evidence type="ECO:0000256" key="7">
    <source>
        <dbReference type="SAM" id="SignalP"/>
    </source>
</evidence>
<evidence type="ECO:0000259" key="10">
    <source>
        <dbReference type="SMART" id="SM00848"/>
    </source>
</evidence>
<proteinExistence type="inferred from homology"/>
<dbReference type="InterPro" id="IPR000118">
    <property type="entry name" value="Granulin"/>
</dbReference>
<dbReference type="SMART" id="SM00645">
    <property type="entry name" value="Pept_C1"/>
    <property type="match status" value="1"/>
</dbReference>
<dbReference type="PANTHER" id="PTHR12411">
    <property type="entry name" value="CYSTEINE PROTEASE FAMILY C1-RELATED"/>
    <property type="match status" value="1"/>
</dbReference>
<evidence type="ECO:0000256" key="3">
    <source>
        <dbReference type="ARBA" id="ARBA00022801"/>
    </source>
</evidence>
<dbReference type="SUPFAM" id="SSF54001">
    <property type="entry name" value="Cysteine proteinases"/>
    <property type="match status" value="1"/>
</dbReference>
<gene>
    <name evidence="11" type="ORF">OIU84_013746</name>
</gene>
<feature type="domain" description="Granulins" evidence="8">
    <location>
        <begin position="316"/>
        <end position="373"/>
    </location>
</feature>
<dbReference type="InterPro" id="IPR039417">
    <property type="entry name" value="Peptidase_C1A_papain-like"/>
</dbReference>
<evidence type="ECO:0000256" key="2">
    <source>
        <dbReference type="ARBA" id="ARBA00022670"/>
    </source>
</evidence>
<feature type="domain" description="Peptidase C1A papain C-terminal" evidence="9">
    <location>
        <begin position="112"/>
        <end position="300"/>
    </location>
</feature>
<dbReference type="CDD" id="cd02248">
    <property type="entry name" value="Peptidase_C1A"/>
    <property type="match status" value="1"/>
</dbReference>
<dbReference type="Pfam" id="PF00112">
    <property type="entry name" value="Peptidase_C1"/>
    <property type="match status" value="1"/>
</dbReference>
<dbReference type="Proteomes" id="UP001162972">
    <property type="component" value="Chromosome 2"/>
</dbReference>
<dbReference type="PROSITE" id="PS00139">
    <property type="entry name" value="THIOL_PROTEASE_CYS"/>
    <property type="match status" value="1"/>
</dbReference>
<keyword evidence="2" id="KW-0645">Protease</keyword>
<dbReference type="InterPro" id="IPR037277">
    <property type="entry name" value="Granulin_sf"/>
</dbReference>
<dbReference type="EMBL" id="JAPFFJ010000017">
    <property type="protein sequence ID" value="KAJ6405838.1"/>
    <property type="molecule type" value="Genomic_DNA"/>
</dbReference>
<organism evidence="11 12">
    <name type="scientific">Salix udensis</name>
    <dbReference type="NCBI Taxonomy" id="889485"/>
    <lineage>
        <taxon>Eukaryota</taxon>
        <taxon>Viridiplantae</taxon>
        <taxon>Streptophyta</taxon>
        <taxon>Embryophyta</taxon>
        <taxon>Tracheophyta</taxon>
        <taxon>Spermatophyta</taxon>
        <taxon>Magnoliopsida</taxon>
        <taxon>eudicotyledons</taxon>
        <taxon>Gunneridae</taxon>
        <taxon>Pentapetalae</taxon>
        <taxon>rosids</taxon>
        <taxon>fabids</taxon>
        <taxon>Malpighiales</taxon>
        <taxon>Salicaceae</taxon>
        <taxon>Saliceae</taxon>
        <taxon>Salix</taxon>
    </lineage>
</organism>
<evidence type="ECO:0000256" key="4">
    <source>
        <dbReference type="ARBA" id="ARBA00022807"/>
    </source>
</evidence>
<keyword evidence="6" id="KW-0325">Glycoprotein</keyword>
<dbReference type="InterPro" id="IPR013201">
    <property type="entry name" value="Prot_inhib_I29"/>
</dbReference>
<dbReference type="Pfam" id="PF00396">
    <property type="entry name" value="Granulin"/>
    <property type="match status" value="1"/>
</dbReference>
<evidence type="ECO:0000259" key="8">
    <source>
        <dbReference type="SMART" id="SM00277"/>
    </source>
</evidence>
<dbReference type="SMART" id="SM00848">
    <property type="entry name" value="Inhibitor_I29"/>
    <property type="match status" value="1"/>
</dbReference>
<keyword evidence="4" id="KW-0788">Thiol protease</keyword>
<dbReference type="InterPro" id="IPR000169">
    <property type="entry name" value="Pept_cys_AS"/>
</dbReference>
<dbReference type="Gene3D" id="3.90.70.10">
    <property type="entry name" value="Cysteine proteinases"/>
    <property type="match status" value="1"/>
</dbReference>
<feature type="signal peptide" evidence="7">
    <location>
        <begin position="1"/>
        <end position="21"/>
    </location>
</feature>
<name>A0AAD6NUQ7_9ROSI</name>
<evidence type="ECO:0000313" key="12">
    <source>
        <dbReference type="Proteomes" id="UP001162972"/>
    </source>
</evidence>
<dbReference type="InterPro" id="IPR013128">
    <property type="entry name" value="Peptidase_C1A"/>
</dbReference>
<evidence type="ECO:0000313" key="11">
    <source>
        <dbReference type="EMBL" id="KAJ6405838.1"/>
    </source>
</evidence>
<feature type="domain" description="Cathepsin propeptide inhibitor" evidence="10">
    <location>
        <begin position="28"/>
        <end position="84"/>
    </location>
</feature>
<keyword evidence="7" id="KW-0732">Signal</keyword>
<dbReference type="InterPro" id="IPR038765">
    <property type="entry name" value="Papain-like_cys_pep_sf"/>
</dbReference>
<evidence type="ECO:0000256" key="1">
    <source>
        <dbReference type="ARBA" id="ARBA00008455"/>
    </source>
</evidence>
<dbReference type="Pfam" id="PF08246">
    <property type="entry name" value="Inhibitor_I29"/>
    <property type="match status" value="1"/>
</dbReference>
<comment type="caution">
    <text evidence="11">The sequence shown here is derived from an EMBL/GenBank/DDBJ whole genome shotgun (WGS) entry which is preliminary data.</text>
</comment>
<evidence type="ECO:0000259" key="9">
    <source>
        <dbReference type="SMART" id="SM00645"/>
    </source>
</evidence>